<dbReference type="Pfam" id="PF00759">
    <property type="entry name" value="Glyco_hydro_9"/>
    <property type="match status" value="1"/>
</dbReference>
<evidence type="ECO:0000256" key="9">
    <source>
        <dbReference type="RuleBase" id="RU361166"/>
    </source>
</evidence>
<dbReference type="Proteomes" id="UP000822688">
    <property type="component" value="Chromosome 11"/>
</dbReference>
<feature type="domain" description="Glycoside hydrolase family 9" evidence="11">
    <location>
        <begin position="69"/>
        <end position="526"/>
    </location>
</feature>
<evidence type="ECO:0000256" key="4">
    <source>
        <dbReference type="ARBA" id="ARBA00023001"/>
    </source>
</evidence>
<dbReference type="SUPFAM" id="SSF48208">
    <property type="entry name" value="Six-hairpin glycosidases"/>
    <property type="match status" value="1"/>
</dbReference>
<keyword evidence="13" id="KW-1185">Reference proteome</keyword>
<dbReference type="EMBL" id="CM026432">
    <property type="protein sequence ID" value="KAG0557527.1"/>
    <property type="molecule type" value="Genomic_DNA"/>
</dbReference>
<proteinExistence type="inferred from homology"/>
<keyword evidence="5 8" id="KW-0119">Carbohydrate metabolism</keyword>
<protein>
    <recommendedName>
        <fullName evidence="9">Endoglucanase</fullName>
        <ecNumber evidence="9">3.2.1.4</ecNumber>
    </recommendedName>
</protein>
<gene>
    <name evidence="12" type="ORF">KC19_11G137700</name>
</gene>
<dbReference type="EC" id="3.2.1.4" evidence="9"/>
<keyword evidence="4 9" id="KW-0136">Cellulose degradation</keyword>
<dbReference type="FunFam" id="1.50.10.10:FF:000020">
    <property type="entry name" value="Endoglucanase"/>
    <property type="match status" value="1"/>
</dbReference>
<dbReference type="PROSITE" id="PS00592">
    <property type="entry name" value="GH9_2"/>
    <property type="match status" value="1"/>
</dbReference>
<feature type="transmembrane region" description="Helical" evidence="10">
    <location>
        <begin position="45"/>
        <end position="64"/>
    </location>
</feature>
<keyword evidence="10" id="KW-0472">Membrane</keyword>
<dbReference type="InterPro" id="IPR001701">
    <property type="entry name" value="Glyco_hydro_9"/>
</dbReference>
<sequence>MRFGQHEETEVWKGRRRLLILLYAIAWWSALMEGNSLTTVVLRRVLVVAAALSWVNVVTIALAFTSADYASALDKSLLFYDVQRSGKLPSWQRIKWRGDSGLTDGRANNVDLTGGFYDAGDNVKFGFPLAFTITLLAWDVVEFGSNLRAAGQLQNTLNNIRWGTDYLLKAYTGQNELWVQVGDPNNDHQCWERPEDMDTSRTAYKVDASHPGSDVAAETAAAFASASLAFRDSDKNYSAKLLSSAKKIFNFADKYRGKYSDSLSGVVCPFYCSYSGFQDELVWGAIWLYKASGDNSYLQYLITNANTLGGVTTTVNAFDWDNKYAGAQVLIAQLVLSGTQGVQGYKDRADGYICAVLPSSISASSQTSYTPGGLLFHSGQSNLQYVTTAAFLLTAYAKHLSAAKATLTCGGRRVTPTQLSSTSQKQVDYIIGSNPKGQSYMVGFGNKYPLRVHHRAASMPSISAYSQKIQCQQGWDYYNTNNPNPNVATGAIIGGPDQNDNLNDVRSNYAQMEPTLYINAPMVGVLAVLATSGSSALAAVDYIYSQYCDISFGSDSFASF</sequence>
<evidence type="ECO:0000313" key="12">
    <source>
        <dbReference type="EMBL" id="KAG0557527.1"/>
    </source>
</evidence>
<evidence type="ECO:0000256" key="7">
    <source>
        <dbReference type="ARBA" id="ARBA00023326"/>
    </source>
</evidence>
<keyword evidence="3 8" id="KW-0378">Hydrolase</keyword>
<dbReference type="OrthoDB" id="10257085at2759"/>
<comment type="catalytic activity">
    <reaction evidence="1 9">
        <text>Endohydrolysis of (1-&gt;4)-beta-D-glucosidic linkages in cellulose, lichenin and cereal beta-D-glucans.</text>
        <dbReference type="EC" id="3.2.1.4"/>
    </reaction>
</comment>
<evidence type="ECO:0000256" key="3">
    <source>
        <dbReference type="ARBA" id="ARBA00022801"/>
    </source>
</evidence>
<comment type="caution">
    <text evidence="12">The sequence shown here is derived from an EMBL/GenBank/DDBJ whole genome shotgun (WGS) entry which is preliminary data.</text>
</comment>
<comment type="similarity">
    <text evidence="2 8 9">Belongs to the glycosyl hydrolase 9 (cellulase E) family.</text>
</comment>
<dbReference type="Gene3D" id="1.50.10.10">
    <property type="match status" value="1"/>
</dbReference>
<evidence type="ECO:0000259" key="11">
    <source>
        <dbReference type="Pfam" id="PF00759"/>
    </source>
</evidence>
<dbReference type="PANTHER" id="PTHR22298">
    <property type="entry name" value="ENDO-1,4-BETA-GLUCANASE"/>
    <property type="match status" value="1"/>
</dbReference>
<feature type="transmembrane region" description="Helical" evidence="10">
    <location>
        <begin position="20"/>
        <end position="38"/>
    </location>
</feature>
<evidence type="ECO:0000256" key="1">
    <source>
        <dbReference type="ARBA" id="ARBA00000966"/>
    </source>
</evidence>
<keyword evidence="10" id="KW-0812">Transmembrane</keyword>
<organism evidence="12 13">
    <name type="scientific">Ceratodon purpureus</name>
    <name type="common">Fire moss</name>
    <name type="synonym">Dicranum purpureum</name>
    <dbReference type="NCBI Taxonomy" id="3225"/>
    <lineage>
        <taxon>Eukaryota</taxon>
        <taxon>Viridiplantae</taxon>
        <taxon>Streptophyta</taxon>
        <taxon>Embryophyta</taxon>
        <taxon>Bryophyta</taxon>
        <taxon>Bryophytina</taxon>
        <taxon>Bryopsida</taxon>
        <taxon>Dicranidae</taxon>
        <taxon>Pseudoditrichales</taxon>
        <taxon>Ditrichaceae</taxon>
        <taxon>Ceratodon</taxon>
    </lineage>
</organism>
<keyword evidence="6 8" id="KW-0326">Glycosidase</keyword>
<reference evidence="12 13" key="1">
    <citation type="submission" date="2020-06" db="EMBL/GenBank/DDBJ databases">
        <title>WGS assembly of Ceratodon purpureus strain R40.</title>
        <authorList>
            <person name="Carey S.B."/>
            <person name="Jenkins J."/>
            <person name="Shu S."/>
            <person name="Lovell J.T."/>
            <person name="Sreedasyam A."/>
            <person name="Maumus F."/>
            <person name="Tiley G.P."/>
            <person name="Fernandez-Pozo N."/>
            <person name="Barry K."/>
            <person name="Chen C."/>
            <person name="Wang M."/>
            <person name="Lipzen A."/>
            <person name="Daum C."/>
            <person name="Saski C.A."/>
            <person name="Payton A.C."/>
            <person name="Mcbreen J.C."/>
            <person name="Conrad R.E."/>
            <person name="Kollar L.M."/>
            <person name="Olsson S."/>
            <person name="Huttunen S."/>
            <person name="Landis J.B."/>
            <person name="Wickett N.J."/>
            <person name="Johnson M.G."/>
            <person name="Rensing S.A."/>
            <person name="Grimwood J."/>
            <person name="Schmutz J."/>
            <person name="Mcdaniel S.F."/>
        </authorList>
    </citation>
    <scope>NUCLEOTIDE SEQUENCE [LARGE SCALE GENOMIC DNA]</scope>
    <source>
        <strain evidence="12 13">R40</strain>
    </source>
</reference>
<evidence type="ECO:0000256" key="8">
    <source>
        <dbReference type="PROSITE-ProRule" id="PRU10059"/>
    </source>
</evidence>
<dbReference type="GO" id="GO:0030245">
    <property type="term" value="P:cellulose catabolic process"/>
    <property type="evidence" value="ECO:0007669"/>
    <property type="project" value="UniProtKB-KW"/>
</dbReference>
<evidence type="ECO:0000313" key="13">
    <source>
        <dbReference type="Proteomes" id="UP000822688"/>
    </source>
</evidence>
<feature type="active site" evidence="8">
    <location>
        <position position="453"/>
    </location>
</feature>
<keyword evidence="10" id="KW-1133">Transmembrane helix</keyword>
<dbReference type="InterPro" id="IPR008928">
    <property type="entry name" value="6-hairpin_glycosidase_sf"/>
</dbReference>
<evidence type="ECO:0000256" key="5">
    <source>
        <dbReference type="ARBA" id="ARBA00023277"/>
    </source>
</evidence>
<keyword evidence="7 8" id="KW-0624">Polysaccharide degradation</keyword>
<dbReference type="InterPro" id="IPR012341">
    <property type="entry name" value="6hp_glycosidase-like_sf"/>
</dbReference>
<evidence type="ECO:0000256" key="2">
    <source>
        <dbReference type="ARBA" id="ARBA00007072"/>
    </source>
</evidence>
<name>A0A8T0GG55_CERPU</name>
<dbReference type="AlphaFoldDB" id="A0A8T0GG55"/>
<evidence type="ECO:0000256" key="6">
    <source>
        <dbReference type="ARBA" id="ARBA00023295"/>
    </source>
</evidence>
<accession>A0A8T0GG55</accession>
<evidence type="ECO:0000256" key="10">
    <source>
        <dbReference type="SAM" id="Phobius"/>
    </source>
</evidence>
<dbReference type="InterPro" id="IPR018221">
    <property type="entry name" value="Glyco_hydro_9_His_AS"/>
</dbReference>
<dbReference type="GO" id="GO:0008810">
    <property type="term" value="F:cellulase activity"/>
    <property type="evidence" value="ECO:0007669"/>
    <property type="project" value="UniProtKB-EC"/>
</dbReference>